<feature type="transmembrane region" description="Helical" evidence="1">
    <location>
        <begin position="120"/>
        <end position="140"/>
    </location>
</feature>
<organism evidence="3 4">
    <name type="scientific">Micavibrio aeruginosavorus</name>
    <dbReference type="NCBI Taxonomy" id="349221"/>
    <lineage>
        <taxon>Bacteria</taxon>
        <taxon>Pseudomonadati</taxon>
        <taxon>Bdellovibrionota</taxon>
        <taxon>Bdellovibrionia</taxon>
        <taxon>Bdellovibrionales</taxon>
        <taxon>Pseudobdellovibrionaceae</taxon>
        <taxon>Micavibrio</taxon>
    </lineage>
</organism>
<sequence length="141" mass="15551">METLSVLAGLFGIAFAAATILPMQSEAVLTGLLLKTDYAPWLLVGVASVGNVLGACVNWCLGRSIERFKDRKWFPVNAASLERAQVRYQRYGKWSLLLSWVPIIGDPITVMAGILKEKFLVFLLLVGIAKTGRYLLIAFFT</sequence>
<feature type="transmembrane region" description="Helical" evidence="1">
    <location>
        <begin position="40"/>
        <end position="61"/>
    </location>
</feature>
<dbReference type="Proteomes" id="UP000249739">
    <property type="component" value="Unassembled WGS sequence"/>
</dbReference>
<dbReference type="AlphaFoldDB" id="A0A2W5FF58"/>
<feature type="domain" description="VTT" evidence="2">
    <location>
        <begin position="28"/>
        <end position="140"/>
    </location>
</feature>
<dbReference type="InterPro" id="IPR051311">
    <property type="entry name" value="DedA_domain"/>
</dbReference>
<dbReference type="EMBL" id="QFOT01000120">
    <property type="protein sequence ID" value="PZP54641.1"/>
    <property type="molecule type" value="Genomic_DNA"/>
</dbReference>
<evidence type="ECO:0000313" key="4">
    <source>
        <dbReference type="Proteomes" id="UP000249739"/>
    </source>
</evidence>
<feature type="transmembrane region" description="Helical" evidence="1">
    <location>
        <begin position="94"/>
        <end position="114"/>
    </location>
</feature>
<accession>A0A2W5FF58</accession>
<dbReference type="InterPro" id="IPR032816">
    <property type="entry name" value="VTT_dom"/>
</dbReference>
<protein>
    <recommendedName>
        <fullName evidence="2">VTT domain-containing protein</fullName>
    </recommendedName>
</protein>
<evidence type="ECO:0000256" key="1">
    <source>
        <dbReference type="SAM" id="Phobius"/>
    </source>
</evidence>
<dbReference type="Pfam" id="PF09335">
    <property type="entry name" value="VTT_dom"/>
    <property type="match status" value="1"/>
</dbReference>
<proteinExistence type="predicted"/>
<evidence type="ECO:0000313" key="3">
    <source>
        <dbReference type="EMBL" id="PZP54641.1"/>
    </source>
</evidence>
<reference evidence="3 4" key="1">
    <citation type="submission" date="2017-08" db="EMBL/GenBank/DDBJ databases">
        <title>Infants hospitalized years apart are colonized by the same room-sourced microbial strains.</title>
        <authorList>
            <person name="Brooks B."/>
            <person name="Olm M.R."/>
            <person name="Firek B.A."/>
            <person name="Baker R."/>
            <person name="Thomas B.C."/>
            <person name="Morowitz M.J."/>
            <person name="Banfield J.F."/>
        </authorList>
    </citation>
    <scope>NUCLEOTIDE SEQUENCE [LARGE SCALE GENOMIC DNA]</scope>
    <source>
        <strain evidence="3">S2_006_000_R2_64</strain>
    </source>
</reference>
<comment type="caution">
    <text evidence="3">The sequence shown here is derived from an EMBL/GenBank/DDBJ whole genome shotgun (WGS) entry which is preliminary data.</text>
</comment>
<keyword evidence="1" id="KW-1133">Transmembrane helix</keyword>
<dbReference type="PANTHER" id="PTHR42709:SF4">
    <property type="entry name" value="INNER MEMBRANE PROTEIN YQAA"/>
    <property type="match status" value="1"/>
</dbReference>
<keyword evidence="1" id="KW-0812">Transmembrane</keyword>
<evidence type="ECO:0000259" key="2">
    <source>
        <dbReference type="Pfam" id="PF09335"/>
    </source>
</evidence>
<dbReference type="PANTHER" id="PTHR42709">
    <property type="entry name" value="ALKALINE PHOSPHATASE LIKE PROTEIN"/>
    <property type="match status" value="1"/>
</dbReference>
<keyword evidence="1" id="KW-0472">Membrane</keyword>
<name>A0A2W5FF58_9BACT</name>
<gene>
    <name evidence="3" type="ORF">DI586_09240</name>
</gene>